<name>A0ABD0JVW6_9CAEN</name>
<evidence type="ECO:0008006" key="3">
    <source>
        <dbReference type="Google" id="ProtNLM"/>
    </source>
</evidence>
<organism evidence="1 2">
    <name type="scientific">Batillaria attramentaria</name>
    <dbReference type="NCBI Taxonomy" id="370345"/>
    <lineage>
        <taxon>Eukaryota</taxon>
        <taxon>Metazoa</taxon>
        <taxon>Spiralia</taxon>
        <taxon>Lophotrochozoa</taxon>
        <taxon>Mollusca</taxon>
        <taxon>Gastropoda</taxon>
        <taxon>Caenogastropoda</taxon>
        <taxon>Sorbeoconcha</taxon>
        <taxon>Cerithioidea</taxon>
        <taxon>Batillariidae</taxon>
        <taxon>Batillaria</taxon>
    </lineage>
</organism>
<reference evidence="1 2" key="1">
    <citation type="journal article" date="2023" name="Sci. Data">
        <title>Genome assembly of the Korean intertidal mud-creeper Batillaria attramentaria.</title>
        <authorList>
            <person name="Patra A.K."/>
            <person name="Ho P.T."/>
            <person name="Jun S."/>
            <person name="Lee S.J."/>
            <person name="Kim Y."/>
            <person name="Won Y.J."/>
        </authorList>
    </citation>
    <scope>NUCLEOTIDE SEQUENCE [LARGE SCALE GENOMIC DNA]</scope>
    <source>
        <strain evidence="1">Wonlab-2016</strain>
    </source>
</reference>
<dbReference type="Gene3D" id="3.30.930.10">
    <property type="entry name" value="Bira Bifunctional Protein, Domain 2"/>
    <property type="match status" value="1"/>
</dbReference>
<dbReference type="PIRSF" id="PIRSF001529">
    <property type="entry name" value="Ser-tRNA-synth_IIa"/>
    <property type="match status" value="1"/>
</dbReference>
<accession>A0ABD0JVW6</accession>
<proteinExistence type="predicted"/>
<comment type="caution">
    <text evidence="1">The sequence shown here is derived from an EMBL/GenBank/DDBJ whole genome shotgun (WGS) entry which is preliminary data.</text>
</comment>
<dbReference type="Gene3D" id="1.10.287.40">
    <property type="entry name" value="Serine-tRNA synthetase, tRNA binding domain"/>
    <property type="match status" value="1"/>
</dbReference>
<evidence type="ECO:0000313" key="1">
    <source>
        <dbReference type="EMBL" id="KAK7478787.1"/>
    </source>
</evidence>
<dbReference type="EMBL" id="JACVVK020000317">
    <property type="protein sequence ID" value="KAK7478787.1"/>
    <property type="molecule type" value="Genomic_DNA"/>
</dbReference>
<dbReference type="InterPro" id="IPR045864">
    <property type="entry name" value="aa-tRNA-synth_II/BPL/LPL"/>
</dbReference>
<dbReference type="InterPro" id="IPR042103">
    <property type="entry name" value="SerRS_1_N_sf"/>
</dbReference>
<gene>
    <name evidence="1" type="ORF">BaRGS_00029998</name>
</gene>
<dbReference type="InterPro" id="IPR010978">
    <property type="entry name" value="tRNA-bd_arm"/>
</dbReference>
<dbReference type="PANTHER" id="PTHR11778">
    <property type="entry name" value="SERYL-TRNA SYNTHETASE"/>
    <property type="match status" value="1"/>
</dbReference>
<sequence length="347" mass="38512">MASGARKSSSLFVSGGSENMAPAPVQVDLDLGTRLSGENVLQLRQNLSARQMNFDLDQLLEDYKTFRDVDQAKVSLEKERVEIADQMSTLIKDKSKTSEEVSEEKASLTKRGKHVREQFKVISQARWEAEEKVMLRALNLPADLHTDTPEDGDRVLDSTEGTVTSPVYLLGELAELEMCLIQRVTAVMHGHDLLQIASPEIFRSVVAEGCGFDPANCEQVTMFAACSNADEATDICRGFTRLAWDVTRELGLPSRLVTVSPPSLLPSESLRTEVQVWAPSLHRYLPVGRVSQHGDYVSRRLMCRQHPGGDFVHMVSGLAMDVTTILVALLEHSYPQVHRHSVLLDNS</sequence>
<dbReference type="SUPFAM" id="SSF55681">
    <property type="entry name" value="Class II aaRS and biotin synthetases"/>
    <property type="match status" value="1"/>
</dbReference>
<dbReference type="InterPro" id="IPR002317">
    <property type="entry name" value="Ser-tRNA-ligase_type_1"/>
</dbReference>
<evidence type="ECO:0000313" key="2">
    <source>
        <dbReference type="Proteomes" id="UP001519460"/>
    </source>
</evidence>
<dbReference type="SUPFAM" id="SSF46589">
    <property type="entry name" value="tRNA-binding arm"/>
    <property type="match status" value="1"/>
</dbReference>
<dbReference type="AlphaFoldDB" id="A0ABD0JVW6"/>
<dbReference type="Proteomes" id="UP001519460">
    <property type="component" value="Unassembled WGS sequence"/>
</dbReference>
<keyword evidence="2" id="KW-1185">Reference proteome</keyword>
<protein>
    <recommendedName>
        <fullName evidence="3">Seryl-tRNA synthetase</fullName>
    </recommendedName>
</protein>